<name>A0AAV5L4M7_9ROSI</name>
<dbReference type="Proteomes" id="UP001054252">
    <property type="component" value="Unassembled WGS sequence"/>
</dbReference>
<organism evidence="1 2">
    <name type="scientific">Rubroshorea leprosula</name>
    <dbReference type="NCBI Taxonomy" id="152421"/>
    <lineage>
        <taxon>Eukaryota</taxon>
        <taxon>Viridiplantae</taxon>
        <taxon>Streptophyta</taxon>
        <taxon>Embryophyta</taxon>
        <taxon>Tracheophyta</taxon>
        <taxon>Spermatophyta</taxon>
        <taxon>Magnoliopsida</taxon>
        <taxon>eudicotyledons</taxon>
        <taxon>Gunneridae</taxon>
        <taxon>Pentapetalae</taxon>
        <taxon>rosids</taxon>
        <taxon>malvids</taxon>
        <taxon>Malvales</taxon>
        <taxon>Dipterocarpaceae</taxon>
        <taxon>Rubroshorea</taxon>
    </lineage>
</organism>
<gene>
    <name evidence="1" type="ORF">SLEP1_g40730</name>
</gene>
<evidence type="ECO:0000313" key="2">
    <source>
        <dbReference type="Proteomes" id="UP001054252"/>
    </source>
</evidence>
<dbReference type="AlphaFoldDB" id="A0AAV5L4M7"/>
<accession>A0AAV5L4M7</accession>
<sequence>MQNLEILELLDMAQLRTISEATSLAWSQLKELHIYKCPELKRLPFKKVNAKELKLIKGEQAWKDALEWENNEIKENF</sequence>
<dbReference type="Gene3D" id="3.80.10.10">
    <property type="entry name" value="Ribonuclease Inhibitor"/>
    <property type="match status" value="1"/>
</dbReference>
<evidence type="ECO:0000313" key="1">
    <source>
        <dbReference type="EMBL" id="GKV32102.1"/>
    </source>
</evidence>
<reference evidence="1 2" key="1">
    <citation type="journal article" date="2021" name="Commun. Biol.">
        <title>The genome of Shorea leprosula (Dipterocarpaceae) highlights the ecological relevance of drought in aseasonal tropical rainforests.</title>
        <authorList>
            <person name="Ng K.K.S."/>
            <person name="Kobayashi M.J."/>
            <person name="Fawcett J.A."/>
            <person name="Hatakeyama M."/>
            <person name="Paape T."/>
            <person name="Ng C.H."/>
            <person name="Ang C.C."/>
            <person name="Tnah L.H."/>
            <person name="Lee C.T."/>
            <person name="Nishiyama T."/>
            <person name="Sese J."/>
            <person name="O'Brien M.J."/>
            <person name="Copetti D."/>
            <person name="Mohd Noor M.I."/>
            <person name="Ong R.C."/>
            <person name="Putra M."/>
            <person name="Sireger I.Z."/>
            <person name="Indrioko S."/>
            <person name="Kosugi Y."/>
            <person name="Izuno A."/>
            <person name="Isagi Y."/>
            <person name="Lee S.L."/>
            <person name="Shimizu K.K."/>
        </authorList>
    </citation>
    <scope>NUCLEOTIDE SEQUENCE [LARGE SCALE GENOMIC DNA]</scope>
    <source>
        <strain evidence="1">214</strain>
    </source>
</reference>
<protein>
    <recommendedName>
        <fullName evidence="3">CC-NBS-LRR resistance protein</fullName>
    </recommendedName>
</protein>
<dbReference type="EMBL" id="BPVZ01000094">
    <property type="protein sequence ID" value="GKV32102.1"/>
    <property type="molecule type" value="Genomic_DNA"/>
</dbReference>
<comment type="caution">
    <text evidence="1">The sequence shown here is derived from an EMBL/GenBank/DDBJ whole genome shotgun (WGS) entry which is preliminary data.</text>
</comment>
<keyword evidence="2" id="KW-1185">Reference proteome</keyword>
<proteinExistence type="predicted"/>
<evidence type="ECO:0008006" key="3">
    <source>
        <dbReference type="Google" id="ProtNLM"/>
    </source>
</evidence>
<dbReference type="InterPro" id="IPR032675">
    <property type="entry name" value="LRR_dom_sf"/>
</dbReference>